<feature type="transmembrane region" description="Helical" evidence="1">
    <location>
        <begin position="80"/>
        <end position="100"/>
    </location>
</feature>
<gene>
    <name evidence="3" type="ORF">AMJ44_04135</name>
</gene>
<evidence type="ECO:0000313" key="4">
    <source>
        <dbReference type="Proteomes" id="UP000051861"/>
    </source>
</evidence>
<feature type="transmembrane region" description="Helical" evidence="1">
    <location>
        <begin position="12"/>
        <end position="33"/>
    </location>
</feature>
<dbReference type="EMBL" id="LIZX01000027">
    <property type="protein sequence ID" value="KPJ69306.1"/>
    <property type="molecule type" value="Genomic_DNA"/>
</dbReference>
<proteinExistence type="predicted"/>
<keyword evidence="1" id="KW-0472">Membrane</keyword>
<keyword evidence="1" id="KW-0812">Transmembrane</keyword>
<evidence type="ECO:0000256" key="1">
    <source>
        <dbReference type="SAM" id="Phobius"/>
    </source>
</evidence>
<evidence type="ECO:0000259" key="2">
    <source>
        <dbReference type="Pfam" id="PF26247"/>
    </source>
</evidence>
<feature type="transmembrane region" description="Helical" evidence="1">
    <location>
        <begin position="106"/>
        <end position="136"/>
    </location>
</feature>
<dbReference type="Proteomes" id="UP000051861">
    <property type="component" value="Unassembled WGS sequence"/>
</dbReference>
<name>A0A0S7Y3Z3_UNCSA</name>
<comment type="caution">
    <text evidence="3">The sequence shown here is derived from an EMBL/GenBank/DDBJ whole genome shotgun (WGS) entry which is preliminary data.</text>
</comment>
<protein>
    <recommendedName>
        <fullName evidence="2">DUF8058 domain-containing protein</fullName>
    </recommendedName>
</protein>
<dbReference type="Pfam" id="PF26247">
    <property type="entry name" value="DUF8058"/>
    <property type="match status" value="1"/>
</dbReference>
<dbReference type="InterPro" id="IPR058371">
    <property type="entry name" value="DUF8058"/>
</dbReference>
<sequence length="141" mass="15601">MKTKSAKRIKAVAIMELALAVGIISFWITFFSTDLVNINDPDLKEIYLAFESVFPMPDMYLALLLIVGGISLLRKKPYGYFFSLLGGASLIFLGLLDISFNTQHGIYLLGIGEAVMNGAINLLCLGCGLFIIFTVWKNRIN</sequence>
<feature type="transmembrane region" description="Helical" evidence="1">
    <location>
        <begin position="53"/>
        <end position="73"/>
    </location>
</feature>
<evidence type="ECO:0000313" key="3">
    <source>
        <dbReference type="EMBL" id="KPJ69306.1"/>
    </source>
</evidence>
<dbReference type="AlphaFoldDB" id="A0A0S7Y3Z3"/>
<organism evidence="3 4">
    <name type="scientific">candidate division WOR-1 bacterium DG_54_3</name>
    <dbReference type="NCBI Taxonomy" id="1703775"/>
    <lineage>
        <taxon>Bacteria</taxon>
        <taxon>Bacillati</taxon>
        <taxon>Saganbacteria</taxon>
    </lineage>
</organism>
<reference evidence="3 4" key="1">
    <citation type="journal article" date="2015" name="Microbiome">
        <title>Genomic resolution of linkages in carbon, nitrogen, and sulfur cycling among widespread estuary sediment bacteria.</title>
        <authorList>
            <person name="Baker B.J."/>
            <person name="Lazar C.S."/>
            <person name="Teske A.P."/>
            <person name="Dick G.J."/>
        </authorList>
    </citation>
    <scope>NUCLEOTIDE SEQUENCE [LARGE SCALE GENOMIC DNA]</scope>
    <source>
        <strain evidence="3">DG_54_3</strain>
    </source>
</reference>
<feature type="domain" description="DUF8058" evidence="2">
    <location>
        <begin position="10"/>
        <end position="138"/>
    </location>
</feature>
<keyword evidence="1" id="KW-1133">Transmembrane helix</keyword>
<accession>A0A0S7Y3Z3</accession>